<feature type="transmembrane region" description="Helical" evidence="1">
    <location>
        <begin position="50"/>
        <end position="68"/>
    </location>
</feature>
<accession>A0A132EWE8</accession>
<organism evidence="2 3">
    <name type="scientific">Burkholderia pseudomultivorans</name>
    <dbReference type="NCBI Taxonomy" id="1207504"/>
    <lineage>
        <taxon>Bacteria</taxon>
        <taxon>Pseudomonadati</taxon>
        <taxon>Pseudomonadota</taxon>
        <taxon>Betaproteobacteria</taxon>
        <taxon>Burkholderiales</taxon>
        <taxon>Burkholderiaceae</taxon>
        <taxon>Burkholderia</taxon>
        <taxon>Burkholderia cepacia complex</taxon>
    </lineage>
</organism>
<evidence type="ECO:0000256" key="1">
    <source>
        <dbReference type="SAM" id="Phobius"/>
    </source>
</evidence>
<reference evidence="2 3" key="1">
    <citation type="submission" date="2015-11" db="EMBL/GenBank/DDBJ databases">
        <title>Expanding the genomic diversity of Burkholderia species for the development of highly accurate diagnostics.</title>
        <authorList>
            <person name="Sahl J."/>
            <person name="Keim P."/>
            <person name="Wagner D."/>
        </authorList>
    </citation>
    <scope>NUCLEOTIDE SEQUENCE [LARGE SCALE GENOMIC DNA]</scope>
    <source>
        <strain evidence="2 3">MSMB574WGS</strain>
    </source>
</reference>
<feature type="transmembrane region" description="Helical" evidence="1">
    <location>
        <begin position="15"/>
        <end position="38"/>
    </location>
</feature>
<proteinExistence type="predicted"/>
<protein>
    <submittedName>
        <fullName evidence="2">Uncharacterized protein</fullName>
    </submittedName>
</protein>
<dbReference type="RefSeq" id="WP_060299935.1">
    <property type="nucleotide sequence ID" value="NZ_LPJX01000055.1"/>
</dbReference>
<comment type="caution">
    <text evidence="2">The sequence shown here is derived from an EMBL/GenBank/DDBJ whole genome shotgun (WGS) entry which is preliminary data.</text>
</comment>
<dbReference type="EMBL" id="LPJX01000055">
    <property type="protein sequence ID" value="KWF60968.1"/>
    <property type="molecule type" value="Genomic_DNA"/>
</dbReference>
<gene>
    <name evidence="2" type="ORF">WT57_02690</name>
</gene>
<dbReference type="Proteomes" id="UP000061512">
    <property type="component" value="Unassembled WGS sequence"/>
</dbReference>
<evidence type="ECO:0000313" key="3">
    <source>
        <dbReference type="Proteomes" id="UP000061512"/>
    </source>
</evidence>
<evidence type="ECO:0000313" key="2">
    <source>
        <dbReference type="EMBL" id="KWF60968.1"/>
    </source>
</evidence>
<sequence length="91" mass="10286">MTDTAIEIYVPEQRLGIIVSCMPAFAFDLYDVLLVRYVTPSIRRLLHQRGMLIALLADIAFIVVSFMLPEIRGCWLTTAAPYRSEPRATAL</sequence>
<keyword evidence="1" id="KW-0812">Transmembrane</keyword>
<keyword evidence="1" id="KW-1133">Transmembrane helix</keyword>
<name>A0A132EWE8_9BURK</name>
<dbReference type="AlphaFoldDB" id="A0A132EWE8"/>
<keyword evidence="1" id="KW-0472">Membrane</keyword>